<dbReference type="GO" id="GO:0016779">
    <property type="term" value="F:nucleotidyltransferase activity"/>
    <property type="evidence" value="ECO:0007669"/>
    <property type="project" value="TreeGrafter"/>
</dbReference>
<dbReference type="AlphaFoldDB" id="A0A832VZF4"/>
<dbReference type="EMBL" id="DUIH01000006">
    <property type="protein sequence ID" value="HIH69275.1"/>
    <property type="molecule type" value="Genomic_DNA"/>
</dbReference>
<proteinExistence type="predicted"/>
<dbReference type="Gene3D" id="3.90.550.10">
    <property type="entry name" value="Spore Coat Polysaccharide Biosynthesis Protein SpsA, Chain A"/>
    <property type="match status" value="1"/>
</dbReference>
<gene>
    <name evidence="3" type="ORF">HA299_01435</name>
</gene>
<dbReference type="Pfam" id="PF12804">
    <property type="entry name" value="NTP_transf_3"/>
    <property type="match status" value="1"/>
</dbReference>
<feature type="domain" description="MobA-like NTP transferase" evidence="2">
    <location>
        <begin position="3"/>
        <end position="121"/>
    </location>
</feature>
<accession>A0A832VZF4</accession>
<evidence type="ECO:0000313" key="4">
    <source>
        <dbReference type="Proteomes" id="UP000600363"/>
    </source>
</evidence>
<dbReference type="RefSeq" id="WP_042686687.1">
    <property type="nucleotide sequence ID" value="NZ_DUIH01000006.1"/>
</dbReference>
<reference evidence="3" key="1">
    <citation type="journal article" date="2020" name="bioRxiv">
        <title>A rank-normalized archaeal taxonomy based on genome phylogeny resolves widespread incomplete and uneven classifications.</title>
        <authorList>
            <person name="Rinke C."/>
            <person name="Chuvochina M."/>
            <person name="Mussig A.J."/>
            <person name="Chaumeil P.-A."/>
            <person name="Waite D.W."/>
            <person name="Whitman W.B."/>
            <person name="Parks D.H."/>
            <person name="Hugenholtz P."/>
        </authorList>
    </citation>
    <scope>NUCLEOTIDE SEQUENCE</scope>
    <source>
        <strain evidence="3">UBA12518</strain>
    </source>
</reference>
<sequence length="205" mass="23194">MEALVMAGGLGTRLRMGEKPILVVCGKPLVQRVLDAVVASTHIHRVVVATSPNVPNTKRWIEEHYPEVHVLAAEGRGYITDMRHTVRRANMRGPFFMTMGDLPLMNTELVDLVIGKYMECGSRALSVHVPLELCRRLGIYPDTVFNYNGQLIVPSGINILDADYIEEEQEDFHFIVEREDAAMNINRPEDVVIAERLLRERGERC</sequence>
<evidence type="ECO:0000256" key="1">
    <source>
        <dbReference type="ARBA" id="ARBA00022679"/>
    </source>
</evidence>
<dbReference type="PANTHER" id="PTHR19136:SF86">
    <property type="entry name" value="ADENOSYLCOBINAMIDE-PHOSPHATE GUANYLYLTRANSFERASE"/>
    <property type="match status" value="1"/>
</dbReference>
<organism evidence="3 4">
    <name type="scientific">Methermicoccus shengliensis</name>
    <dbReference type="NCBI Taxonomy" id="660064"/>
    <lineage>
        <taxon>Archaea</taxon>
        <taxon>Methanobacteriati</taxon>
        <taxon>Methanobacteriota</taxon>
        <taxon>Stenosarchaea group</taxon>
        <taxon>Methanomicrobia</taxon>
        <taxon>Methanosarcinales</taxon>
        <taxon>Methermicoccaceae</taxon>
        <taxon>Methermicoccus</taxon>
    </lineage>
</organism>
<keyword evidence="1 3" id="KW-0808">Transferase</keyword>
<comment type="caution">
    <text evidence="3">The sequence shown here is derived from an EMBL/GenBank/DDBJ whole genome shotgun (WGS) entry which is preliminary data.</text>
</comment>
<name>A0A832VZF4_9EURY</name>
<protein>
    <submittedName>
        <fullName evidence="3">NTP transferase domain-containing protein</fullName>
    </submittedName>
</protein>
<dbReference type="Proteomes" id="UP000600363">
    <property type="component" value="Unassembled WGS sequence"/>
</dbReference>
<evidence type="ECO:0000259" key="2">
    <source>
        <dbReference type="Pfam" id="PF12804"/>
    </source>
</evidence>
<dbReference type="SUPFAM" id="SSF53448">
    <property type="entry name" value="Nucleotide-diphospho-sugar transferases"/>
    <property type="match status" value="1"/>
</dbReference>
<dbReference type="InterPro" id="IPR025877">
    <property type="entry name" value="MobA-like_NTP_Trfase"/>
</dbReference>
<dbReference type="PANTHER" id="PTHR19136">
    <property type="entry name" value="MOLYBDENUM COFACTOR GUANYLYLTRANSFERASE"/>
    <property type="match status" value="1"/>
</dbReference>
<evidence type="ECO:0000313" key="3">
    <source>
        <dbReference type="EMBL" id="HIH69275.1"/>
    </source>
</evidence>
<dbReference type="InterPro" id="IPR029044">
    <property type="entry name" value="Nucleotide-diphossugar_trans"/>
</dbReference>